<gene>
    <name evidence="2" type="ORF">I5M07_02655</name>
</gene>
<evidence type="ECO:0000313" key="2">
    <source>
        <dbReference type="EMBL" id="MBK0368723.1"/>
    </source>
</evidence>
<proteinExistence type="predicted"/>
<sequence length="127" mass="13776">MKNFLFCFTLLLGFIATAQKGAKIHFAHSENTIDYGTIKKGSDNGVREVNFTNKGDEALEIISVQSTSGITIMSKPISAIGPGKSDKIVLKYNMALGPIRKTITIETNAVNYPEGRVAIKLKGDVEN</sequence>
<comment type="caution">
    <text evidence="2">The sequence shown here is derived from an EMBL/GenBank/DDBJ whole genome shotgun (WGS) entry which is preliminary data.</text>
</comment>
<dbReference type="InterPro" id="IPR011467">
    <property type="entry name" value="DUF1573"/>
</dbReference>
<dbReference type="RefSeq" id="WP_200104639.1">
    <property type="nucleotide sequence ID" value="NZ_JAEHFV010000001.1"/>
</dbReference>
<reference evidence="2" key="1">
    <citation type="submission" date="2020-12" db="EMBL/GenBank/DDBJ databases">
        <title>Bacterial novel species Flavobacterium sp. SE-1-e isolated from soil.</title>
        <authorList>
            <person name="Jung H.-Y."/>
        </authorList>
    </citation>
    <scope>NUCLEOTIDE SEQUENCE</scope>
    <source>
        <strain evidence="2">SE-1-e</strain>
    </source>
</reference>
<protein>
    <submittedName>
        <fullName evidence="2">DUF1573 domain-containing protein</fullName>
    </submittedName>
</protein>
<dbReference type="PANTHER" id="PTHR37833:SF1">
    <property type="entry name" value="SIGNAL PEPTIDE PROTEIN"/>
    <property type="match status" value="1"/>
</dbReference>
<dbReference type="AlphaFoldDB" id="A0A934PKR4"/>
<feature type="signal peptide" evidence="1">
    <location>
        <begin position="1"/>
        <end position="18"/>
    </location>
</feature>
<dbReference type="Gene3D" id="2.60.40.10">
    <property type="entry name" value="Immunoglobulins"/>
    <property type="match status" value="1"/>
</dbReference>
<dbReference type="InterPro" id="IPR013783">
    <property type="entry name" value="Ig-like_fold"/>
</dbReference>
<evidence type="ECO:0000256" key="1">
    <source>
        <dbReference type="SAM" id="SignalP"/>
    </source>
</evidence>
<dbReference type="Pfam" id="PF07610">
    <property type="entry name" value="DUF1573"/>
    <property type="match status" value="1"/>
</dbReference>
<feature type="chain" id="PRO_5037334868" evidence="1">
    <location>
        <begin position="19"/>
        <end position="127"/>
    </location>
</feature>
<evidence type="ECO:0000313" key="3">
    <source>
        <dbReference type="Proteomes" id="UP000609172"/>
    </source>
</evidence>
<keyword evidence="3" id="KW-1185">Reference proteome</keyword>
<dbReference type="Proteomes" id="UP000609172">
    <property type="component" value="Unassembled WGS sequence"/>
</dbReference>
<organism evidence="2 3">
    <name type="scientific">Flavobacterium agrisoli</name>
    <dbReference type="NCBI Taxonomy" id="2793066"/>
    <lineage>
        <taxon>Bacteria</taxon>
        <taxon>Pseudomonadati</taxon>
        <taxon>Bacteroidota</taxon>
        <taxon>Flavobacteriia</taxon>
        <taxon>Flavobacteriales</taxon>
        <taxon>Flavobacteriaceae</taxon>
        <taxon>Flavobacterium</taxon>
    </lineage>
</organism>
<dbReference type="EMBL" id="JAEHFV010000001">
    <property type="protein sequence ID" value="MBK0368723.1"/>
    <property type="molecule type" value="Genomic_DNA"/>
</dbReference>
<keyword evidence="1" id="KW-0732">Signal</keyword>
<accession>A0A934PKR4</accession>
<name>A0A934PKR4_9FLAO</name>
<dbReference type="PANTHER" id="PTHR37833">
    <property type="entry name" value="LIPOPROTEIN-RELATED"/>
    <property type="match status" value="1"/>
</dbReference>